<keyword evidence="3" id="KW-1185">Reference proteome</keyword>
<dbReference type="RefSeq" id="XP_007746706.1">
    <property type="nucleotide sequence ID" value="XM_007748516.1"/>
</dbReference>
<gene>
    <name evidence="2" type="ORF">A1O5_07931</name>
</gene>
<dbReference type="EMBL" id="AMGX01000012">
    <property type="protein sequence ID" value="EXJ68996.1"/>
    <property type="molecule type" value="Genomic_DNA"/>
</dbReference>
<name>W9WWH3_9EURO</name>
<dbReference type="GeneID" id="19192633"/>
<sequence>MPASVPSMSIAPLIVTSTTGTTIQALDNLTGETSGMATIMAANCSQKTEEKGDKTKKRHWWSRVVRKGRPCREMKSLETAPPSRSLSRAPRPLDDDMFPRRIRTNSSHSVPTTRTQVGGFMDDDDDDDMTKSPVEISTAAATTSTSPRSSLTSSSESCSRGSCNSDSSFGASTSPTSTGGVSSRCSTDSQGKASATGVAALYEALGTRAIMEEQKKLENYRRRHGMQRDRAVDSLVLGNAFVGM</sequence>
<proteinExistence type="predicted"/>
<dbReference type="AlphaFoldDB" id="W9WWH3"/>
<feature type="compositionally biased region" description="Low complexity" evidence="1">
    <location>
        <begin position="137"/>
        <end position="183"/>
    </location>
</feature>
<protein>
    <submittedName>
        <fullName evidence="2">Uncharacterized protein</fullName>
    </submittedName>
</protein>
<accession>W9WWH3</accession>
<dbReference type="HOGENOM" id="CLU_1180260_0_0_1"/>
<comment type="caution">
    <text evidence="2">The sequence shown here is derived from an EMBL/GenBank/DDBJ whole genome shotgun (WGS) entry which is preliminary data.</text>
</comment>
<reference evidence="2 3" key="1">
    <citation type="submission" date="2013-03" db="EMBL/GenBank/DDBJ databases">
        <title>The Genome Sequence of Cladophialophora psammophila CBS 110553.</title>
        <authorList>
            <consortium name="The Broad Institute Genomics Platform"/>
            <person name="Cuomo C."/>
            <person name="de Hoog S."/>
            <person name="Gorbushina A."/>
            <person name="Walker B."/>
            <person name="Young S.K."/>
            <person name="Zeng Q."/>
            <person name="Gargeya S."/>
            <person name="Fitzgerald M."/>
            <person name="Haas B."/>
            <person name="Abouelleil A."/>
            <person name="Allen A.W."/>
            <person name="Alvarado L."/>
            <person name="Arachchi H.M."/>
            <person name="Berlin A.M."/>
            <person name="Chapman S.B."/>
            <person name="Gainer-Dewar J."/>
            <person name="Goldberg J."/>
            <person name="Griggs A."/>
            <person name="Gujja S."/>
            <person name="Hansen M."/>
            <person name="Howarth C."/>
            <person name="Imamovic A."/>
            <person name="Ireland A."/>
            <person name="Larimer J."/>
            <person name="McCowan C."/>
            <person name="Murphy C."/>
            <person name="Pearson M."/>
            <person name="Poon T.W."/>
            <person name="Priest M."/>
            <person name="Roberts A."/>
            <person name="Saif S."/>
            <person name="Shea T."/>
            <person name="Sisk P."/>
            <person name="Sykes S."/>
            <person name="Wortman J."/>
            <person name="Nusbaum C."/>
            <person name="Birren B."/>
        </authorList>
    </citation>
    <scope>NUCLEOTIDE SEQUENCE [LARGE SCALE GENOMIC DNA]</scope>
    <source>
        <strain evidence="2 3">CBS 110553</strain>
    </source>
</reference>
<dbReference type="Proteomes" id="UP000019471">
    <property type="component" value="Unassembled WGS sequence"/>
</dbReference>
<feature type="region of interest" description="Disordered" evidence="1">
    <location>
        <begin position="72"/>
        <end position="190"/>
    </location>
</feature>
<evidence type="ECO:0000313" key="2">
    <source>
        <dbReference type="EMBL" id="EXJ68996.1"/>
    </source>
</evidence>
<evidence type="ECO:0000256" key="1">
    <source>
        <dbReference type="SAM" id="MobiDB-lite"/>
    </source>
</evidence>
<organism evidence="2 3">
    <name type="scientific">Cladophialophora psammophila CBS 110553</name>
    <dbReference type="NCBI Taxonomy" id="1182543"/>
    <lineage>
        <taxon>Eukaryota</taxon>
        <taxon>Fungi</taxon>
        <taxon>Dikarya</taxon>
        <taxon>Ascomycota</taxon>
        <taxon>Pezizomycotina</taxon>
        <taxon>Eurotiomycetes</taxon>
        <taxon>Chaetothyriomycetidae</taxon>
        <taxon>Chaetothyriales</taxon>
        <taxon>Herpotrichiellaceae</taxon>
        <taxon>Cladophialophora</taxon>
    </lineage>
</organism>
<dbReference type="OrthoDB" id="4154520at2759"/>
<evidence type="ECO:0000313" key="3">
    <source>
        <dbReference type="Proteomes" id="UP000019471"/>
    </source>
</evidence>
<feature type="compositionally biased region" description="Polar residues" evidence="1">
    <location>
        <begin position="104"/>
        <end position="116"/>
    </location>
</feature>
<feature type="compositionally biased region" description="Low complexity" evidence="1">
    <location>
        <begin position="80"/>
        <end position="90"/>
    </location>
</feature>